<evidence type="ECO:0008006" key="3">
    <source>
        <dbReference type="Google" id="ProtNLM"/>
    </source>
</evidence>
<dbReference type="PROSITE" id="PS51257">
    <property type="entry name" value="PROKAR_LIPOPROTEIN"/>
    <property type="match status" value="1"/>
</dbReference>
<dbReference type="EMBL" id="JAEUGD010000042">
    <property type="protein sequence ID" value="MBL6447346.1"/>
    <property type="molecule type" value="Genomic_DNA"/>
</dbReference>
<protein>
    <recommendedName>
        <fullName evidence="3">Lipoprotein</fullName>
    </recommendedName>
</protein>
<keyword evidence="2" id="KW-1185">Reference proteome</keyword>
<dbReference type="AlphaFoldDB" id="A0A937KBS9"/>
<dbReference type="RefSeq" id="WP_202856858.1">
    <property type="nucleotide sequence ID" value="NZ_JAEUGD010000042.1"/>
</dbReference>
<evidence type="ECO:0000313" key="2">
    <source>
        <dbReference type="Proteomes" id="UP000614216"/>
    </source>
</evidence>
<gene>
    <name evidence="1" type="ORF">JMN32_13590</name>
</gene>
<accession>A0A937KBS9</accession>
<name>A0A937KBS9_9BACT</name>
<organism evidence="1 2">
    <name type="scientific">Fulvivirga marina</name>
    <dbReference type="NCBI Taxonomy" id="2494733"/>
    <lineage>
        <taxon>Bacteria</taxon>
        <taxon>Pseudomonadati</taxon>
        <taxon>Bacteroidota</taxon>
        <taxon>Cytophagia</taxon>
        <taxon>Cytophagales</taxon>
        <taxon>Fulvivirgaceae</taxon>
        <taxon>Fulvivirga</taxon>
    </lineage>
</organism>
<reference evidence="1" key="1">
    <citation type="submission" date="2021-01" db="EMBL/GenBank/DDBJ databases">
        <title>Fulvivirga kasyanovii gen. nov., sp nov., a novel member of the phylum Bacteroidetes isolated from seawater in a mussel farm.</title>
        <authorList>
            <person name="Zhao L.-H."/>
            <person name="Wang Z.-J."/>
        </authorList>
    </citation>
    <scope>NUCLEOTIDE SEQUENCE</scope>
    <source>
        <strain evidence="1">29W222</strain>
    </source>
</reference>
<evidence type="ECO:0000313" key="1">
    <source>
        <dbReference type="EMBL" id="MBL6447346.1"/>
    </source>
</evidence>
<proteinExistence type="predicted"/>
<comment type="caution">
    <text evidence="1">The sequence shown here is derived from an EMBL/GenBank/DDBJ whole genome shotgun (WGS) entry which is preliminary data.</text>
</comment>
<dbReference type="Proteomes" id="UP000614216">
    <property type="component" value="Unassembled WGS sequence"/>
</dbReference>
<sequence length="207" mass="23760">MPYKSIATILLFSMFLSCNKSKPAKQTDEGLIKGNIYRSHEIGWTIEIPKGWEIVKKDQLDANDEKGKQAMQEVMKDSINYSGLKHLISFQKNSFNIFQSSSEPFPLSYEGEWEDNNAALKELLYQTYINQGIKIDTSSSSEVVDGLNFALFKITVYGNGGEVILNQNMYSRHINGFDFGVSINYNDEEHKKEMMRVWKNSTFKKSH</sequence>